<feature type="transmembrane region" description="Helical" evidence="6">
    <location>
        <begin position="205"/>
        <end position="225"/>
    </location>
</feature>
<evidence type="ECO:0000256" key="3">
    <source>
        <dbReference type="ARBA" id="ARBA00022692"/>
    </source>
</evidence>
<dbReference type="GO" id="GO:0015658">
    <property type="term" value="F:branched-chain amino acid transmembrane transporter activity"/>
    <property type="evidence" value="ECO:0007669"/>
    <property type="project" value="InterPro"/>
</dbReference>
<dbReference type="AlphaFoldDB" id="A0A6J6C429"/>
<evidence type="ECO:0000256" key="4">
    <source>
        <dbReference type="ARBA" id="ARBA00022989"/>
    </source>
</evidence>
<feature type="transmembrane region" description="Helical" evidence="6">
    <location>
        <begin position="231"/>
        <end position="249"/>
    </location>
</feature>
<keyword evidence="2" id="KW-1003">Cell membrane</keyword>
<feature type="transmembrane region" description="Helical" evidence="6">
    <location>
        <begin position="487"/>
        <end position="506"/>
    </location>
</feature>
<proteinExistence type="predicted"/>
<feature type="transmembrane region" description="Helical" evidence="6">
    <location>
        <begin position="538"/>
        <end position="558"/>
    </location>
</feature>
<dbReference type="Pfam" id="PF02653">
    <property type="entry name" value="BPD_transp_2"/>
    <property type="match status" value="2"/>
</dbReference>
<feature type="transmembrane region" description="Helical" evidence="6">
    <location>
        <begin position="77"/>
        <end position="99"/>
    </location>
</feature>
<organism evidence="7">
    <name type="scientific">freshwater metagenome</name>
    <dbReference type="NCBI Taxonomy" id="449393"/>
    <lineage>
        <taxon>unclassified sequences</taxon>
        <taxon>metagenomes</taxon>
        <taxon>ecological metagenomes</taxon>
    </lineage>
</organism>
<comment type="subcellular location">
    <subcellularLocation>
        <location evidence="1">Cell membrane</location>
        <topology evidence="1">Multi-pass membrane protein</topology>
    </subcellularLocation>
</comment>
<sequence>MNDYLFYLLLGSGAGAIIAGFAMGLVISYQGSGIVNFAYGAIAMWSAYVYAELRNGAYLFPIPGLPDRYRFGSDVGFVWAFILALLTAAIMGLLIYALIFRPLRDAPALARVVASVGLIIVMIGLKDRRFPDQLAMRVDPILPSEVVTITEKLRVPRDGLWLLAVVLLITVVVWAASKYLRFGLATRAAAENEKGAILLGHSPDFLAASGWVISSVVGAVVAILAAPLVQLNGSIFTFGFLIPALGAALIGKFRHFWPTVLTGVAIGMVQSTFTKMQVDFSWWPQYGMREGLPFLVIIITMIVSGERLPERGSVGGWKLPYVPPARVTWFSVGAPLVMASAGIIFLGPLWRAAIMSSLIASVLALSLVVLIGFGGQTSLAQMAFAGIGGFALSKLAGNYDIPFPFAPILAAFGAMLFGLLVGLPALRVRGTNLAIVTLAGGVTIAEFVFKQPWVIGGVNNGGAKVPNPSLGGWNLGLIYGNKTSRPIFAFFLLAILTILCLMVANIRRSGSGRVMLAVRGNERASAAIGINNTRVKMMMFALSSFIAGMGGALIAYRFGAVSDLSYGTIASLTALSFAYLGGITSVSGAIAAGISAASGVSFYAMNQMFGSFGRWEALIGGVLLIITAILNPEGIAGGIRMQVAAKRQQKELAKQAQLVPISA</sequence>
<feature type="transmembrane region" description="Helical" evidence="6">
    <location>
        <begin position="430"/>
        <end position="449"/>
    </location>
</feature>
<name>A0A6J6C429_9ZZZZ</name>
<dbReference type="EMBL" id="CAEZSL010000087">
    <property type="protein sequence ID" value="CAB4545048.1"/>
    <property type="molecule type" value="Genomic_DNA"/>
</dbReference>
<accession>A0A6J6C429</accession>
<dbReference type="GO" id="GO:0005886">
    <property type="term" value="C:plasma membrane"/>
    <property type="evidence" value="ECO:0007669"/>
    <property type="project" value="UniProtKB-SubCell"/>
</dbReference>
<keyword evidence="5 6" id="KW-0472">Membrane</keyword>
<evidence type="ECO:0000256" key="1">
    <source>
        <dbReference type="ARBA" id="ARBA00004651"/>
    </source>
</evidence>
<feature type="transmembrane region" description="Helical" evidence="6">
    <location>
        <begin position="327"/>
        <end position="346"/>
    </location>
</feature>
<feature type="transmembrane region" description="Helical" evidence="6">
    <location>
        <begin position="160"/>
        <end position="184"/>
    </location>
</feature>
<dbReference type="CDD" id="cd06582">
    <property type="entry name" value="TM_PBP1_LivH_like"/>
    <property type="match status" value="1"/>
</dbReference>
<evidence type="ECO:0000256" key="5">
    <source>
        <dbReference type="ARBA" id="ARBA00023136"/>
    </source>
</evidence>
<feature type="transmembrane region" description="Helical" evidence="6">
    <location>
        <begin position="617"/>
        <end position="639"/>
    </location>
</feature>
<dbReference type="PANTHER" id="PTHR30482">
    <property type="entry name" value="HIGH-AFFINITY BRANCHED-CHAIN AMINO ACID TRANSPORT SYSTEM PERMEASE"/>
    <property type="match status" value="1"/>
</dbReference>
<evidence type="ECO:0000313" key="7">
    <source>
        <dbReference type="EMBL" id="CAB4545048.1"/>
    </source>
</evidence>
<feature type="transmembrane region" description="Helical" evidence="6">
    <location>
        <begin position="286"/>
        <end position="306"/>
    </location>
</feature>
<protein>
    <submittedName>
        <fullName evidence="7">Unannotated protein</fullName>
    </submittedName>
</protein>
<evidence type="ECO:0000256" key="2">
    <source>
        <dbReference type="ARBA" id="ARBA00022475"/>
    </source>
</evidence>
<dbReference type="InterPro" id="IPR043428">
    <property type="entry name" value="LivM-like"/>
</dbReference>
<feature type="transmembrane region" description="Helical" evidence="6">
    <location>
        <begin position="108"/>
        <end position="125"/>
    </location>
</feature>
<feature type="transmembrane region" description="Helical" evidence="6">
    <location>
        <begin position="34"/>
        <end position="51"/>
    </location>
</feature>
<gene>
    <name evidence="7" type="ORF">UFOPK1421_00895</name>
</gene>
<keyword evidence="4 6" id="KW-1133">Transmembrane helix</keyword>
<feature type="transmembrane region" description="Helical" evidence="6">
    <location>
        <begin position="6"/>
        <end position="27"/>
    </location>
</feature>
<dbReference type="PANTHER" id="PTHR30482:SF1">
    <property type="entry name" value="BRANCHED-CHAIN AMINO ACID TRANSPORT PERMEASE PROTEIN LIVM-RELATED"/>
    <property type="match status" value="1"/>
</dbReference>
<feature type="transmembrane region" description="Helical" evidence="6">
    <location>
        <begin position="403"/>
        <end position="423"/>
    </location>
</feature>
<feature type="transmembrane region" description="Helical" evidence="6">
    <location>
        <begin position="256"/>
        <end position="274"/>
    </location>
</feature>
<dbReference type="InterPro" id="IPR001851">
    <property type="entry name" value="ABC_transp_permease"/>
</dbReference>
<dbReference type="CDD" id="cd06581">
    <property type="entry name" value="TM_PBP1_LivM_like"/>
    <property type="match status" value="1"/>
</dbReference>
<evidence type="ECO:0000256" key="6">
    <source>
        <dbReference type="SAM" id="Phobius"/>
    </source>
</evidence>
<reference evidence="7" key="1">
    <citation type="submission" date="2020-05" db="EMBL/GenBank/DDBJ databases">
        <authorList>
            <person name="Chiriac C."/>
            <person name="Salcher M."/>
            <person name="Ghai R."/>
            <person name="Kavagutti S V."/>
        </authorList>
    </citation>
    <scope>NUCLEOTIDE SEQUENCE</scope>
</reference>
<keyword evidence="3 6" id="KW-0812">Transmembrane</keyword>